<gene>
    <name evidence="1" type="ORF">HOP53_15525</name>
</gene>
<comment type="caution">
    <text evidence="1">The sequence shown here is derived from an EMBL/GenBank/DDBJ whole genome shotgun (WGS) entry which is preliminary data.</text>
</comment>
<name>A0ABS9A5Z1_9GAMM</name>
<proteinExistence type="predicted"/>
<reference evidence="1 2" key="1">
    <citation type="journal article" date="2021" name="Front. Microbiol.">
        <title>Aerobic Denitrification and Heterotrophic Sulfur Oxidation in the Genus Halomonas Revealed by Six Novel Species Characterizations and Genome-Based Analysis.</title>
        <authorList>
            <person name="Wang L."/>
            <person name="Shao Z."/>
        </authorList>
    </citation>
    <scope>NUCLEOTIDE SEQUENCE [LARGE SCALE GENOMIC DNA]</scope>
    <source>
        <strain evidence="1 2">MCCC 1A11081</strain>
    </source>
</reference>
<protein>
    <recommendedName>
        <fullName evidence="3">Zinc-binding domain-containing protein</fullName>
    </recommendedName>
</protein>
<dbReference type="Proteomes" id="UP001320168">
    <property type="component" value="Unassembled WGS sequence"/>
</dbReference>
<dbReference type="RefSeq" id="WP_234270879.1">
    <property type="nucleotide sequence ID" value="NZ_JABFTX010000003.1"/>
</dbReference>
<accession>A0ABS9A5Z1</accession>
<evidence type="ECO:0000313" key="1">
    <source>
        <dbReference type="EMBL" id="MCE8004249.1"/>
    </source>
</evidence>
<keyword evidence="2" id="KW-1185">Reference proteome</keyword>
<dbReference type="EMBL" id="JABFTX010000003">
    <property type="protein sequence ID" value="MCE8004249.1"/>
    <property type="molecule type" value="Genomic_DNA"/>
</dbReference>
<sequence length="67" mass="7675">MNARLAMTEIGPQRLCSKCDEWWPDDAEFFYQSNGKSRQPCKACYHQLPSVVAKEERRRAALKAVAS</sequence>
<evidence type="ECO:0008006" key="3">
    <source>
        <dbReference type="Google" id="ProtNLM"/>
    </source>
</evidence>
<evidence type="ECO:0000313" key="2">
    <source>
        <dbReference type="Proteomes" id="UP001320168"/>
    </source>
</evidence>
<organism evidence="1 2">
    <name type="scientific">Billgrantia ethanolica</name>
    <dbReference type="NCBI Taxonomy" id="2733486"/>
    <lineage>
        <taxon>Bacteria</taxon>
        <taxon>Pseudomonadati</taxon>
        <taxon>Pseudomonadota</taxon>
        <taxon>Gammaproteobacteria</taxon>
        <taxon>Oceanospirillales</taxon>
        <taxon>Halomonadaceae</taxon>
        <taxon>Billgrantia</taxon>
    </lineage>
</organism>